<dbReference type="AlphaFoldDB" id="A0A1G2MJZ2"/>
<dbReference type="SUPFAM" id="SSF47323">
    <property type="entry name" value="Anticodon-binding domain of a subclass of class I aminoacyl-tRNA synthetases"/>
    <property type="match status" value="1"/>
</dbReference>
<dbReference type="GO" id="GO:0006429">
    <property type="term" value="P:leucyl-tRNA aminoacylation"/>
    <property type="evidence" value="ECO:0007669"/>
    <property type="project" value="UniProtKB-UniRule"/>
</dbReference>
<dbReference type="Proteomes" id="UP000178413">
    <property type="component" value="Unassembled WGS sequence"/>
</dbReference>
<keyword evidence="5 9" id="KW-0067">ATP-binding</keyword>
<keyword evidence="6 9" id="KW-0648">Protein biosynthesis</keyword>
<keyword evidence="2 9" id="KW-0436">Ligase</keyword>
<proteinExistence type="inferred from homology"/>
<protein>
    <recommendedName>
        <fullName evidence="9">Leucine--tRNA ligase</fullName>
        <ecNumber evidence="9">6.1.1.4</ecNumber>
    </recommendedName>
    <alternativeName>
        <fullName evidence="9">Leucyl-tRNA synthetase</fullName>
        <shortName evidence="9">LeuRS</shortName>
    </alternativeName>
</protein>
<dbReference type="Gene3D" id="1.10.730.10">
    <property type="entry name" value="Isoleucyl-tRNA Synthetase, Domain 1"/>
    <property type="match status" value="1"/>
</dbReference>
<dbReference type="SUPFAM" id="SSF52374">
    <property type="entry name" value="Nucleotidylyl transferase"/>
    <property type="match status" value="1"/>
</dbReference>
<dbReference type="InterPro" id="IPR013155">
    <property type="entry name" value="M/V/L/I-tRNA-synth_anticd-bd"/>
</dbReference>
<dbReference type="SUPFAM" id="SSF53474">
    <property type="entry name" value="alpha/beta-Hydrolases"/>
    <property type="match status" value="1"/>
</dbReference>
<dbReference type="FunFam" id="3.40.50.620:FF:000056">
    <property type="entry name" value="Leucine--tRNA ligase"/>
    <property type="match status" value="1"/>
</dbReference>
<evidence type="ECO:0000256" key="5">
    <source>
        <dbReference type="ARBA" id="ARBA00022840"/>
    </source>
</evidence>
<keyword evidence="7 9" id="KW-0030">Aminoacyl-tRNA synthetase</keyword>
<keyword evidence="9" id="KW-0963">Cytoplasm</keyword>
<keyword evidence="4" id="KW-0378">Hydrolase</keyword>
<dbReference type="SUPFAM" id="SSF55811">
    <property type="entry name" value="Nudix"/>
    <property type="match status" value="1"/>
</dbReference>
<dbReference type="InterPro" id="IPR000086">
    <property type="entry name" value="NUDIX_hydrolase_dom"/>
</dbReference>
<dbReference type="PANTHER" id="PTHR43740:SF2">
    <property type="entry name" value="LEUCINE--TRNA LIGASE, MITOCHONDRIAL"/>
    <property type="match status" value="1"/>
</dbReference>
<dbReference type="PROSITE" id="PS51462">
    <property type="entry name" value="NUDIX"/>
    <property type="match status" value="1"/>
</dbReference>
<dbReference type="Gene3D" id="3.10.20.590">
    <property type="match status" value="1"/>
</dbReference>
<keyword evidence="3 9" id="KW-0547">Nucleotide-binding</keyword>
<evidence type="ECO:0000256" key="8">
    <source>
        <dbReference type="ARBA" id="ARBA00047469"/>
    </source>
</evidence>
<comment type="catalytic activity">
    <reaction evidence="8 9">
        <text>tRNA(Leu) + L-leucine + ATP = L-leucyl-tRNA(Leu) + AMP + diphosphate</text>
        <dbReference type="Rhea" id="RHEA:11688"/>
        <dbReference type="Rhea" id="RHEA-COMP:9613"/>
        <dbReference type="Rhea" id="RHEA-COMP:9622"/>
        <dbReference type="ChEBI" id="CHEBI:30616"/>
        <dbReference type="ChEBI" id="CHEBI:33019"/>
        <dbReference type="ChEBI" id="CHEBI:57427"/>
        <dbReference type="ChEBI" id="CHEBI:78442"/>
        <dbReference type="ChEBI" id="CHEBI:78494"/>
        <dbReference type="ChEBI" id="CHEBI:456215"/>
        <dbReference type="EC" id="6.1.1.4"/>
    </reaction>
</comment>
<sequence>MTEKHKKYDHIKIEKKWRKKWARSKTYRTNEDSKKPKYYVLDMFPYLSGEGLHVGHPKGYIATDIVSRYKRMNGYLVLHPMGFDAFGLPAENYALKTKIHPEKAVRDNVARFKEQLEMFGFDYDWSREVNTSDPAYYKWTQWIFLQMFKKGLAYQSYEPINWCPSCKTGLANEDLEGGRCERCGTPVEKKPMRQWMLKITDYADRLLSDLDLKDSTGKALLDWPEYIKESQRNWIGRSEGAEIEFRLSLSKKRRFVLIHGFEGSVKTNFFPWLKRELEKQGHEVEVPELPNSLHPRESEQVEYVLKNCHFDEQTVVVGHSLGAIVAIKAIMKLNRHISGLVLVAPAVDPRFHQADSRPFSKDFNWDFDYGRVQTLTDGKIAVLSDTQEKFRMPYLKNLSQQLSARLVETKSSEEHFCAEEEPEILKAVTPSIAVFTTRPDTIFGATYLVLAPEHPWVQIILPYLENKEEIKGYISLAKNQTDIERSDVSKEKTGVELKGIKAINPANNEEIPVWIADYVLPDYGTGAIMAVPAHDHRDWEFAKKYHLPIKDVVIPTVTDHTNPPRADKTTKTRRNVHAIVYNPARKAYLTLKWKKFPWNTVVLGGIEDGETALEAAIREIREETGFVDLEFKKILGGPVEAKYFATHKDENRTAITTGVYFEMKSEKKVDVSEEERKAYDIVWKDPKDFIPEKMTNSELPFWLERIAKENQDFTGNGILIDSMDFNGKDSQFARKDITKFVSGHWVTKYKLRDWVFSRQRYWGEPIPLIHCEKCGIVPVPEKNLPVKLPKVKHYEPTGTGESPLAAMDKWVNVKCPKCGGSGKRETNTMPQWAGSSWYYLRYIDPKNKKRPVDSAKEKYWSPIDLYVGGAEHATRHLIYARFWHKFLLDIGVVSLPEPFKKLQNVGLIMGADNRKMGKRFGNIVNPEDVIKKHGADTLRVHEMFMGPFDQETAWDDSSIVGSRRFVERVWRLGSVVSTTPSPQMKYSLMPQTSTKPFPLGETRSPFVRLSAKSGDWLPPAETADVKFVQKILHKTIKKVSEDIQAMRFNTAISSMMISLNQLEKSQSLTRKEYEIFLKLLAPFAPHITEELWISLGNKDSVHVSAWPEYEPILAVDEEMMIAVQVNGKVRGSFKAMTDTNQDQLKESAQQLPEISKWISGKTIVKVIVIPKRLVNIVISDYN</sequence>
<dbReference type="InterPro" id="IPR029058">
    <property type="entry name" value="AB_hydrolase_fold"/>
</dbReference>
<evidence type="ECO:0000256" key="9">
    <source>
        <dbReference type="HAMAP-Rule" id="MF_00049"/>
    </source>
</evidence>
<dbReference type="STRING" id="1802308.A3D50_00725"/>
<dbReference type="Gene3D" id="3.40.50.1820">
    <property type="entry name" value="alpha/beta hydrolase"/>
    <property type="match status" value="1"/>
</dbReference>
<evidence type="ECO:0000256" key="4">
    <source>
        <dbReference type="ARBA" id="ARBA00022801"/>
    </source>
</evidence>
<dbReference type="GO" id="GO:0004823">
    <property type="term" value="F:leucine-tRNA ligase activity"/>
    <property type="evidence" value="ECO:0007669"/>
    <property type="project" value="UniProtKB-UniRule"/>
</dbReference>
<dbReference type="InterPro" id="IPR002302">
    <property type="entry name" value="Leu-tRNA-ligase"/>
</dbReference>
<comment type="similarity">
    <text evidence="1 9">Belongs to the class-I aminoacyl-tRNA synthetase family.</text>
</comment>
<dbReference type="Pfam" id="PF08264">
    <property type="entry name" value="Anticodon_1"/>
    <property type="match status" value="1"/>
</dbReference>
<dbReference type="InterPro" id="IPR025709">
    <property type="entry name" value="Leu_tRNA-synth_edit"/>
</dbReference>
<evidence type="ECO:0000259" key="10">
    <source>
        <dbReference type="PROSITE" id="PS51462"/>
    </source>
</evidence>
<evidence type="ECO:0000256" key="3">
    <source>
        <dbReference type="ARBA" id="ARBA00022741"/>
    </source>
</evidence>
<comment type="caution">
    <text evidence="11">The sequence shown here is derived from an EMBL/GenBank/DDBJ whole genome shotgun (WGS) entry which is preliminary data.</text>
</comment>
<dbReference type="CDD" id="cd07958">
    <property type="entry name" value="Anticodon_Ia_Leu_BEm"/>
    <property type="match status" value="1"/>
</dbReference>
<dbReference type="Pfam" id="PF00293">
    <property type="entry name" value="NUDIX"/>
    <property type="match status" value="1"/>
</dbReference>
<evidence type="ECO:0000256" key="6">
    <source>
        <dbReference type="ARBA" id="ARBA00022917"/>
    </source>
</evidence>
<dbReference type="EC" id="6.1.1.4" evidence="9"/>
<evidence type="ECO:0000256" key="7">
    <source>
        <dbReference type="ARBA" id="ARBA00023146"/>
    </source>
</evidence>
<reference evidence="11 12" key="1">
    <citation type="journal article" date="2016" name="Nat. Commun.">
        <title>Thousands of microbial genomes shed light on interconnected biogeochemical processes in an aquifer system.</title>
        <authorList>
            <person name="Anantharaman K."/>
            <person name="Brown C.T."/>
            <person name="Hug L.A."/>
            <person name="Sharon I."/>
            <person name="Castelle C.J."/>
            <person name="Probst A.J."/>
            <person name="Thomas B.C."/>
            <person name="Singh A."/>
            <person name="Wilkins M.J."/>
            <person name="Karaoz U."/>
            <person name="Brodie E.L."/>
            <person name="Williams K.H."/>
            <person name="Hubbard S.S."/>
            <person name="Banfield J.F."/>
        </authorList>
    </citation>
    <scope>NUCLEOTIDE SEQUENCE [LARGE SCALE GENOMIC DNA]</scope>
</reference>
<dbReference type="PROSITE" id="PS00893">
    <property type="entry name" value="NUDIX_BOX"/>
    <property type="match status" value="1"/>
</dbReference>
<evidence type="ECO:0000313" key="11">
    <source>
        <dbReference type="EMBL" id="OHA24250.1"/>
    </source>
</evidence>
<dbReference type="Pfam" id="PF13603">
    <property type="entry name" value="tRNA-synt_1_2"/>
    <property type="match status" value="1"/>
</dbReference>
<dbReference type="Gene3D" id="3.90.79.10">
    <property type="entry name" value="Nucleoside Triphosphate Pyrophosphohydrolase"/>
    <property type="match status" value="1"/>
</dbReference>
<dbReference type="InterPro" id="IPR010662">
    <property type="entry name" value="RBBP9/YdeN"/>
</dbReference>
<accession>A0A1G2MJZ2</accession>
<dbReference type="InterPro" id="IPR020084">
    <property type="entry name" value="NUDIX_hydrolase_CS"/>
</dbReference>
<dbReference type="InterPro" id="IPR014729">
    <property type="entry name" value="Rossmann-like_a/b/a_fold"/>
</dbReference>
<dbReference type="CDD" id="cd00812">
    <property type="entry name" value="LeuRS_core"/>
    <property type="match status" value="1"/>
</dbReference>
<feature type="binding site" evidence="9">
    <location>
        <position position="918"/>
    </location>
    <ligand>
        <name>ATP</name>
        <dbReference type="ChEBI" id="CHEBI:30616"/>
    </ligand>
</feature>
<name>A0A1G2MJZ2_9BACT</name>
<dbReference type="Gene3D" id="3.90.740.10">
    <property type="entry name" value="Valyl/Leucyl/Isoleucyl-tRNA synthetase, editing domain"/>
    <property type="match status" value="1"/>
</dbReference>
<dbReference type="SUPFAM" id="SSF50677">
    <property type="entry name" value="ValRS/IleRS/LeuRS editing domain"/>
    <property type="match status" value="1"/>
</dbReference>
<dbReference type="CDD" id="cd02883">
    <property type="entry name" value="NUDIX_Hydrolase"/>
    <property type="match status" value="1"/>
</dbReference>
<dbReference type="FunFam" id="3.40.50.620:FF:000077">
    <property type="entry name" value="Leucine--tRNA ligase"/>
    <property type="match status" value="1"/>
</dbReference>
<dbReference type="Pfam" id="PF09334">
    <property type="entry name" value="tRNA-synt_1g"/>
    <property type="match status" value="1"/>
</dbReference>
<dbReference type="InterPro" id="IPR009008">
    <property type="entry name" value="Val/Leu/Ile-tRNA-synth_edit"/>
</dbReference>
<dbReference type="PRINTS" id="PR00985">
    <property type="entry name" value="TRNASYNTHLEU"/>
</dbReference>
<comment type="caution">
    <text evidence="9">Lacks conserved residue(s) required for the propagation of feature annotation.</text>
</comment>
<dbReference type="PANTHER" id="PTHR43740">
    <property type="entry name" value="LEUCYL-TRNA SYNTHETASE"/>
    <property type="match status" value="1"/>
</dbReference>
<dbReference type="Pfam" id="PF06821">
    <property type="entry name" value="Ser_hydrolase"/>
    <property type="match status" value="1"/>
</dbReference>
<dbReference type="Gene3D" id="3.40.50.620">
    <property type="entry name" value="HUPs"/>
    <property type="match status" value="2"/>
</dbReference>
<dbReference type="EMBL" id="MHRM01000009">
    <property type="protein sequence ID" value="OHA24250.1"/>
    <property type="molecule type" value="Genomic_DNA"/>
</dbReference>
<dbReference type="InterPro" id="IPR015413">
    <property type="entry name" value="Methionyl/Leucyl_tRNA_Synth"/>
</dbReference>
<dbReference type="HAMAP" id="MF_00049_B">
    <property type="entry name" value="Leu_tRNA_synth_B"/>
    <property type="match status" value="1"/>
</dbReference>
<evidence type="ECO:0000256" key="1">
    <source>
        <dbReference type="ARBA" id="ARBA00005594"/>
    </source>
</evidence>
<comment type="subcellular location">
    <subcellularLocation>
        <location evidence="9">Cytoplasm</location>
    </subcellularLocation>
</comment>
<dbReference type="InterPro" id="IPR015797">
    <property type="entry name" value="NUDIX_hydrolase-like_dom_sf"/>
</dbReference>
<gene>
    <name evidence="9" type="primary">leuS</name>
    <name evidence="11" type="ORF">A3D50_00725</name>
</gene>
<evidence type="ECO:0000256" key="2">
    <source>
        <dbReference type="ARBA" id="ARBA00022598"/>
    </source>
</evidence>
<evidence type="ECO:0000313" key="12">
    <source>
        <dbReference type="Proteomes" id="UP000178413"/>
    </source>
</evidence>
<feature type="domain" description="Nudix hydrolase" evidence="10">
    <location>
        <begin position="571"/>
        <end position="707"/>
    </location>
</feature>
<dbReference type="GO" id="GO:0005524">
    <property type="term" value="F:ATP binding"/>
    <property type="evidence" value="ECO:0007669"/>
    <property type="project" value="UniProtKB-UniRule"/>
</dbReference>
<dbReference type="GO" id="GO:0002161">
    <property type="term" value="F:aminoacyl-tRNA deacylase activity"/>
    <property type="evidence" value="ECO:0007669"/>
    <property type="project" value="InterPro"/>
</dbReference>
<organism evidence="11 12">
    <name type="scientific">Candidatus Taylorbacteria bacterium RIFCSPHIGHO2_02_FULL_44_12</name>
    <dbReference type="NCBI Taxonomy" id="1802308"/>
    <lineage>
        <taxon>Bacteria</taxon>
        <taxon>Candidatus Tayloriibacteriota</taxon>
    </lineage>
</organism>
<dbReference type="GO" id="GO:0005829">
    <property type="term" value="C:cytosol"/>
    <property type="evidence" value="ECO:0007669"/>
    <property type="project" value="TreeGrafter"/>
</dbReference>
<dbReference type="InterPro" id="IPR009080">
    <property type="entry name" value="tRNAsynth_Ia_anticodon-bd"/>
</dbReference>